<evidence type="ECO:0000313" key="4">
    <source>
        <dbReference type="EMBL" id="KAK8844365.1"/>
    </source>
</evidence>
<reference evidence="4 5" key="1">
    <citation type="submission" date="2024-04" db="EMBL/GenBank/DDBJ databases">
        <title>Tritrichomonas musculus Genome.</title>
        <authorList>
            <person name="Alves-Ferreira E."/>
            <person name="Grigg M."/>
            <person name="Lorenzi H."/>
            <person name="Galac M."/>
        </authorList>
    </citation>
    <scope>NUCLEOTIDE SEQUENCE [LARGE SCALE GENOMIC DNA]</scope>
    <source>
        <strain evidence="4 5">EAF2021</strain>
    </source>
</reference>
<evidence type="ECO:0000256" key="1">
    <source>
        <dbReference type="SAM" id="Phobius"/>
    </source>
</evidence>
<keyword evidence="2" id="KW-0732">Signal</keyword>
<dbReference type="SMART" id="SM00635">
    <property type="entry name" value="BID_2"/>
    <property type="match status" value="1"/>
</dbReference>
<keyword evidence="1" id="KW-0812">Transmembrane</keyword>
<feature type="transmembrane region" description="Helical" evidence="1">
    <location>
        <begin position="1539"/>
        <end position="1559"/>
    </location>
</feature>
<dbReference type="EMBL" id="JAPFFF010000033">
    <property type="protein sequence ID" value="KAK8844365.1"/>
    <property type="molecule type" value="Genomic_DNA"/>
</dbReference>
<feature type="domain" description="BIG2" evidence="3">
    <location>
        <begin position="1265"/>
        <end position="1335"/>
    </location>
</feature>
<keyword evidence="5" id="KW-1185">Reference proteome</keyword>
<dbReference type="PANTHER" id="PTHR23019:SF0">
    <property type="entry name" value="NUCLEAR PORE MEMBRANE GLYCOPROTEIN 210"/>
    <property type="match status" value="1"/>
</dbReference>
<feature type="signal peptide" evidence="2">
    <location>
        <begin position="1"/>
        <end position="16"/>
    </location>
</feature>
<dbReference type="Proteomes" id="UP001470230">
    <property type="component" value="Unassembled WGS sequence"/>
</dbReference>
<protein>
    <recommendedName>
        <fullName evidence="3">BIG2 domain-containing protein</fullName>
    </recommendedName>
</protein>
<comment type="caution">
    <text evidence="4">The sequence shown here is derived from an EMBL/GenBank/DDBJ whole genome shotgun (WGS) entry which is preliminary data.</text>
</comment>
<name>A0ABR2HDE5_9EUKA</name>
<keyword evidence="1" id="KW-0472">Membrane</keyword>
<evidence type="ECO:0000256" key="2">
    <source>
        <dbReference type="SAM" id="SignalP"/>
    </source>
</evidence>
<sequence length="1583" mass="178622">MLWLLYTFALCELKISDVNIRLPISCDREAGRPYQIITCFSPNAILTPQSEDLIEIEILYQDLTSTVAKIIVKYGDPQPIATEVLVTDGEESTKITVNIDRIDHLQIISTANSLYVNSFCSIKVNAYNVDGLIFSSLNGTEIEWGPDTIDRPFDFYKLEDTPLKGLYETLPTDYNIIRPKRVALTHLTCKMIKRDATMANQPFRFVDPIVFEPSNLYMIQGSQSHLNLYYAIVINNEIKPNKNRVINLDSDYENFTIKSYTPLVAEVSENGHVDALSLGKTTVTARDNSLLSNVANAVIHVVIPNGFRWDEQWIKTSDQNTGPYAVGPFEPNISTIVLLYDNNTLIVPDHFEFKISDDWKEIGTHTVLVQCPQVNYDFHGTVHTCPPPTVQPSYVRLPVGYNNYQFKILGGSGHFDYIYDDSLLLIDSESTQEPVEQEDGYILSTHSLSPLKEGEAVITIVDQKFEGYNATLTIVTAYPYRINLVVNGTELLVGEKFTNYTAYVYDQFGNLFDNIQEVDIIPENTTILNEGLIATSPGFTTVHASIGNLKSNNVTIMVMDKLKVSSPLNGTSMTTLNMGRTGGPISWGNTPQINIITCDGAKFEFLDNFTLIKFLEDYEGICTLQVMNQPTADNPNPRILEANFRVTLEKLCYVAILPVDSDSNDVYECGLLMSTIDANENDETDYHNRVDHVRIPYKHHLELKLFAYGENNKRLGTYCEPGSDIVLSTHDGNESIYHDPFAIETDLNATIHIKDNLPIIPLQVDVVYPHRTREPNPFSLYKKNIQGAEAHIVHGCGPFNVEGEGVQLIDNRVLHIDPSFKPIRTVLITDRCIPENNYSIDVQTFSIGSLEIEGPDQAIVGDRLEFTPHLITPDGKTLPSEFYDQIVWQSNPRENLTYNNETGKWEITVTKPGRLELILVADDIRRSHPLVVFEKILPKKDHITMFVGETLPIEFDGLDKDRIKIDSSDPEIVSFGNNLIATAHKPGIVNATAYFPDYPGFDKVNITIHVLEAKRLILECNKTNLETGDPVYVGSYVHVVPYIETDIGLLPPKTIKWQIDGSDSWEKLYDHSIMIQGEKEGTVVITASSINDLQNQTRIYYDYKLKLTNPGHIKIPVGSTYDVKPIDDLQNVTYEIAPYNCLHKVSGVTINETGTIHAGSEGRYVVIVNYKNQWEAIPLTITKPSKVYLQSEATQIVHPRVFDTDYQEYSPFNGSTVTFSPKFEYVNYDGHFTFDIPPDDNIEPILVDANVSIDPLWLQSHSALLFPRKNIYPQNPIVQKGAQLQFKCQAAKPNYHSVNPRVATISNSGLLTAHKEGKTLVQCTPEIETSVVVVSFESVTLKKVKEHLYKVEGHFIPQNAQGSSLFFSDDISYRYKWDATECGYTQDVIENGEHYCKLVFYDRHLCPEHSILSVNVESPKTGINLVGETDVFLKNTYFLITPIVTVGIAPDQKVFEFDLKRATQNSSLTDDISYELPPNVNLTWDDTKSKVKLHFFKGFKGGPVIFEHNDPPYERVKLILQLDNSSWASSFFNPSPQRWDPYVLIGSIIITILMAIYVFTSLNEGDLLPPYSPYQVKNKKKRN</sequence>
<dbReference type="InterPro" id="IPR003343">
    <property type="entry name" value="Big_2"/>
</dbReference>
<dbReference type="Pfam" id="PF02368">
    <property type="entry name" value="Big_2"/>
    <property type="match status" value="1"/>
</dbReference>
<evidence type="ECO:0000313" key="5">
    <source>
        <dbReference type="Proteomes" id="UP001470230"/>
    </source>
</evidence>
<dbReference type="InterPro" id="IPR045197">
    <property type="entry name" value="NUP210-like"/>
</dbReference>
<keyword evidence="1" id="KW-1133">Transmembrane helix</keyword>
<accession>A0ABR2HDE5</accession>
<evidence type="ECO:0000259" key="3">
    <source>
        <dbReference type="SMART" id="SM00635"/>
    </source>
</evidence>
<gene>
    <name evidence="4" type="ORF">M9Y10_024582</name>
</gene>
<dbReference type="PANTHER" id="PTHR23019">
    <property type="entry name" value="NUCLEAR PORE MEMBRANE GLYCOPROTEIN GP210-RELATED"/>
    <property type="match status" value="1"/>
</dbReference>
<proteinExistence type="predicted"/>
<organism evidence="4 5">
    <name type="scientific">Tritrichomonas musculus</name>
    <dbReference type="NCBI Taxonomy" id="1915356"/>
    <lineage>
        <taxon>Eukaryota</taxon>
        <taxon>Metamonada</taxon>
        <taxon>Parabasalia</taxon>
        <taxon>Tritrichomonadida</taxon>
        <taxon>Tritrichomonadidae</taxon>
        <taxon>Tritrichomonas</taxon>
    </lineage>
</organism>
<feature type="chain" id="PRO_5046302212" description="BIG2 domain-containing protein" evidence="2">
    <location>
        <begin position="17"/>
        <end position="1583"/>
    </location>
</feature>